<accession>A0A8B6GB69</accession>
<protein>
    <submittedName>
        <fullName evidence="1">Uncharacterized protein</fullName>
    </submittedName>
</protein>
<dbReference type="InterPro" id="IPR011042">
    <property type="entry name" value="6-blade_b-propeller_TolB-like"/>
</dbReference>
<name>A0A8B6GB69_MYTGA</name>
<dbReference type="SUPFAM" id="SSF101898">
    <property type="entry name" value="NHL repeat"/>
    <property type="match status" value="1"/>
</dbReference>
<gene>
    <name evidence="1" type="ORF">MGAL_10B009215</name>
</gene>
<proteinExistence type="predicted"/>
<comment type="caution">
    <text evidence="1">The sequence shown here is derived from an EMBL/GenBank/DDBJ whole genome shotgun (WGS) entry which is preliminary data.</text>
</comment>
<sequence>MEEICSPPNDQQCVPNVCEIEQIKPSLLRRLTIPKDIKSLGIIWSCLVLPDGKFIITHHDKKRLHLFSNEGIYIRKIITFKEYPNTACFVSNNTVAVTLEANQIVLVDVDKNKIMNTTKLSHQCYGVASDGKTLVISSDDKCTRVNLIDMSQTNLEGVVKLKSISLFQGNIYGIVFYEDQVRCYKSTGELLWTFQSHDIDYSGGLAIDQNGFVFISSYEKNKIVVVSPDGKTSKTVISEADGIKSPVAIDINRETGLMLVSSDISDDNCDQTGFVYKI</sequence>
<dbReference type="AlphaFoldDB" id="A0A8B6GB69"/>
<reference evidence="1" key="1">
    <citation type="submission" date="2018-11" db="EMBL/GenBank/DDBJ databases">
        <authorList>
            <person name="Alioto T."/>
            <person name="Alioto T."/>
        </authorList>
    </citation>
    <scope>NUCLEOTIDE SEQUENCE</scope>
</reference>
<dbReference type="Gene3D" id="2.120.10.30">
    <property type="entry name" value="TolB, C-terminal domain"/>
    <property type="match status" value="1"/>
</dbReference>
<dbReference type="EMBL" id="UYJE01008155">
    <property type="protein sequence ID" value="VDI61561.1"/>
    <property type="molecule type" value="Genomic_DNA"/>
</dbReference>
<organism evidence="1 2">
    <name type="scientific">Mytilus galloprovincialis</name>
    <name type="common">Mediterranean mussel</name>
    <dbReference type="NCBI Taxonomy" id="29158"/>
    <lineage>
        <taxon>Eukaryota</taxon>
        <taxon>Metazoa</taxon>
        <taxon>Spiralia</taxon>
        <taxon>Lophotrochozoa</taxon>
        <taxon>Mollusca</taxon>
        <taxon>Bivalvia</taxon>
        <taxon>Autobranchia</taxon>
        <taxon>Pteriomorphia</taxon>
        <taxon>Mytilida</taxon>
        <taxon>Mytiloidea</taxon>
        <taxon>Mytilidae</taxon>
        <taxon>Mytilinae</taxon>
        <taxon>Mytilus</taxon>
    </lineage>
</organism>
<dbReference type="InterPro" id="IPR015943">
    <property type="entry name" value="WD40/YVTN_repeat-like_dom_sf"/>
</dbReference>
<dbReference type="Proteomes" id="UP000596742">
    <property type="component" value="Unassembled WGS sequence"/>
</dbReference>
<evidence type="ECO:0000313" key="1">
    <source>
        <dbReference type="EMBL" id="VDI61561.1"/>
    </source>
</evidence>
<dbReference type="Gene3D" id="2.130.10.10">
    <property type="entry name" value="YVTN repeat-like/Quinoprotein amine dehydrogenase"/>
    <property type="match status" value="1"/>
</dbReference>
<keyword evidence="2" id="KW-1185">Reference proteome</keyword>
<dbReference type="OrthoDB" id="6048254at2759"/>
<evidence type="ECO:0000313" key="2">
    <source>
        <dbReference type="Proteomes" id="UP000596742"/>
    </source>
</evidence>